<dbReference type="GO" id="GO:0005524">
    <property type="term" value="F:ATP binding"/>
    <property type="evidence" value="ECO:0007669"/>
    <property type="project" value="InterPro"/>
</dbReference>
<feature type="domain" description="Protein kinase" evidence="8">
    <location>
        <begin position="454"/>
        <end position="732"/>
    </location>
</feature>
<dbReference type="InterPro" id="IPR000719">
    <property type="entry name" value="Prot_kinase_dom"/>
</dbReference>
<feature type="region of interest" description="Disordered" evidence="7">
    <location>
        <begin position="210"/>
        <end position="231"/>
    </location>
</feature>
<feature type="compositionally biased region" description="Low complexity" evidence="7">
    <location>
        <begin position="217"/>
        <end position="227"/>
    </location>
</feature>
<gene>
    <name evidence="10" type="ORF">H6P81_020383</name>
</gene>
<keyword evidence="6" id="KW-0175">Coiled coil</keyword>
<dbReference type="GO" id="GO:0016567">
    <property type="term" value="P:protein ubiquitination"/>
    <property type="evidence" value="ECO:0007669"/>
    <property type="project" value="InterPro"/>
</dbReference>
<evidence type="ECO:0000313" key="10">
    <source>
        <dbReference type="EMBL" id="KAG9440218.1"/>
    </source>
</evidence>
<dbReference type="InterPro" id="IPR011009">
    <property type="entry name" value="Kinase-like_dom_sf"/>
</dbReference>
<feature type="region of interest" description="Disordered" evidence="7">
    <location>
        <begin position="254"/>
        <end position="283"/>
    </location>
</feature>
<dbReference type="PANTHER" id="PTHR45647:SF56">
    <property type="entry name" value="U-BOX DOMAIN-CONTAINING PROTEIN 50-RELATED"/>
    <property type="match status" value="1"/>
</dbReference>
<comment type="pathway">
    <text evidence="2">Protein modification; protein ubiquitination.</text>
</comment>
<sequence>MEGESEKVYVAVGKNTQEGLATLEWVLKYWSSQSVSVVILHVNCGLKDFVSTPFGKLPASSVSDEKLEAWKMDEKTKTEKLLAKYLSVCGGKVKAEVLNIEKSQEPAHMVIVKLISTLHIKKLVIGMTLKKSPSWKSKTAISSAIYIQKHKPSFCELFITCRGKLVLVRAGNDQGEYEEEEMAADLRRKMKEKGSFRGWLGRMLLPDTPTCNRDHFSQTPSSSSSSLEKSDSWDSNFEQIETYFQWLSNSVEEIEEEDGDGSQSSQLDQTEEEAINSEMSTPERIEALKAKIEDYKKIAQEKINESKGNVERRQRAEWALSLCDKRIEKLVALVEQEVSKQIDLNRDLDKVIDQLEEVTNDIETSKNRLKTALELEGDLRNVLHLNSTDKLRIEAQLEKALAARAETLKEIEEMRGERDVFRRRNELCREREALSFSGFREFTAEELKEATVDFSERMRIKTGANGFLYRGRIHQTDVAIKLHNPLNKFSCHEFQAKMKVLSSIRHPHLVTIIGACTELKSVVYEYLPHGSLQDVLFPKPNKKKKNSRKKQPPHLPWPARLRILAETASAVGFLHSTRPAATAHRRLRPSNVLLDRNLVAKVADFATDPADPSDVASDIRDLGILMLQMLRGKEEEVPGKGVWDAEVGTIELERIAEGCVKGEVLKMEGVVREMDELGKKLGEERVKIVNGGEHRHDVPSVFLCPITQEVMKDPHVAGDGFSYELEAIHEWLKSGHDTSPMTNLKLKNKILTPNHTLRSLIQDWNCRFRL</sequence>
<dbReference type="SUPFAM" id="SSF56112">
    <property type="entry name" value="Protein kinase-like (PK-like)"/>
    <property type="match status" value="1"/>
</dbReference>
<evidence type="ECO:0000259" key="9">
    <source>
        <dbReference type="PROSITE" id="PS51698"/>
    </source>
</evidence>
<dbReference type="InterPro" id="IPR001245">
    <property type="entry name" value="Ser-Thr/Tyr_kinase_cat_dom"/>
</dbReference>
<dbReference type="GO" id="GO:0061630">
    <property type="term" value="F:ubiquitin protein ligase activity"/>
    <property type="evidence" value="ECO:0007669"/>
    <property type="project" value="UniProtKB-EC"/>
</dbReference>
<reference evidence="10 11" key="1">
    <citation type="submission" date="2021-07" db="EMBL/GenBank/DDBJ databases">
        <title>The Aristolochia fimbriata genome: insights into angiosperm evolution, floral development and chemical biosynthesis.</title>
        <authorList>
            <person name="Jiao Y."/>
        </authorList>
    </citation>
    <scope>NUCLEOTIDE SEQUENCE [LARGE SCALE GENOMIC DNA]</scope>
    <source>
        <strain evidence="10">IBCAS-2021</strain>
        <tissue evidence="10">Leaf</tissue>
    </source>
</reference>
<dbReference type="Gene3D" id="1.10.510.10">
    <property type="entry name" value="Transferase(Phosphotransferase) domain 1"/>
    <property type="match status" value="1"/>
</dbReference>
<evidence type="ECO:0000256" key="4">
    <source>
        <dbReference type="ARBA" id="ARBA00022679"/>
    </source>
</evidence>
<keyword evidence="11" id="KW-1185">Reference proteome</keyword>
<proteinExistence type="predicted"/>
<dbReference type="Proteomes" id="UP000825729">
    <property type="component" value="Unassembled WGS sequence"/>
</dbReference>
<dbReference type="Pfam" id="PF07714">
    <property type="entry name" value="PK_Tyr_Ser-Thr"/>
    <property type="match status" value="1"/>
</dbReference>
<dbReference type="EC" id="2.3.2.27" evidence="3"/>
<feature type="coiled-coil region" evidence="6">
    <location>
        <begin position="341"/>
        <end position="417"/>
    </location>
</feature>
<name>A0AAV7DV92_ARIFI</name>
<dbReference type="InterPro" id="IPR013083">
    <property type="entry name" value="Znf_RING/FYVE/PHD"/>
</dbReference>
<dbReference type="GO" id="GO:0004672">
    <property type="term" value="F:protein kinase activity"/>
    <property type="evidence" value="ECO:0007669"/>
    <property type="project" value="InterPro"/>
</dbReference>
<dbReference type="SUPFAM" id="SSF57850">
    <property type="entry name" value="RING/U-box"/>
    <property type="match status" value="1"/>
</dbReference>
<protein>
    <recommendedName>
        <fullName evidence="3">RING-type E3 ubiquitin transferase</fullName>
        <ecNumber evidence="3">2.3.2.27</ecNumber>
    </recommendedName>
</protein>
<dbReference type="InterPro" id="IPR051348">
    <property type="entry name" value="U-box_ubiquitin_ligases"/>
</dbReference>
<comment type="catalytic activity">
    <reaction evidence="1">
        <text>S-ubiquitinyl-[E2 ubiquitin-conjugating enzyme]-L-cysteine + [acceptor protein]-L-lysine = [E2 ubiquitin-conjugating enzyme]-L-cysteine + N(6)-ubiquitinyl-[acceptor protein]-L-lysine.</text>
        <dbReference type="EC" id="2.3.2.27"/>
    </reaction>
</comment>
<dbReference type="PANTHER" id="PTHR45647">
    <property type="entry name" value="OS02G0152300 PROTEIN"/>
    <property type="match status" value="1"/>
</dbReference>
<evidence type="ECO:0000256" key="6">
    <source>
        <dbReference type="SAM" id="Coils"/>
    </source>
</evidence>
<dbReference type="Pfam" id="PF04564">
    <property type="entry name" value="U-box"/>
    <property type="match status" value="1"/>
</dbReference>
<evidence type="ECO:0000256" key="3">
    <source>
        <dbReference type="ARBA" id="ARBA00012483"/>
    </source>
</evidence>
<evidence type="ECO:0000256" key="5">
    <source>
        <dbReference type="ARBA" id="ARBA00022786"/>
    </source>
</evidence>
<keyword evidence="5" id="KW-0833">Ubl conjugation pathway</keyword>
<organism evidence="10 11">
    <name type="scientific">Aristolochia fimbriata</name>
    <name type="common">White veined hardy Dutchman's pipe vine</name>
    <dbReference type="NCBI Taxonomy" id="158543"/>
    <lineage>
        <taxon>Eukaryota</taxon>
        <taxon>Viridiplantae</taxon>
        <taxon>Streptophyta</taxon>
        <taxon>Embryophyta</taxon>
        <taxon>Tracheophyta</taxon>
        <taxon>Spermatophyta</taxon>
        <taxon>Magnoliopsida</taxon>
        <taxon>Magnoliidae</taxon>
        <taxon>Piperales</taxon>
        <taxon>Aristolochiaceae</taxon>
        <taxon>Aristolochia</taxon>
    </lineage>
</organism>
<evidence type="ECO:0000313" key="11">
    <source>
        <dbReference type="Proteomes" id="UP000825729"/>
    </source>
</evidence>
<evidence type="ECO:0000256" key="1">
    <source>
        <dbReference type="ARBA" id="ARBA00000900"/>
    </source>
</evidence>
<comment type="caution">
    <text evidence="10">The sequence shown here is derived from an EMBL/GenBank/DDBJ whole genome shotgun (WGS) entry which is preliminary data.</text>
</comment>
<dbReference type="SMART" id="SM00504">
    <property type="entry name" value="Ubox"/>
    <property type="match status" value="1"/>
</dbReference>
<dbReference type="Gene3D" id="3.30.40.10">
    <property type="entry name" value="Zinc/RING finger domain, C3HC4 (zinc finger)"/>
    <property type="match status" value="1"/>
</dbReference>
<dbReference type="EMBL" id="JAINDJ010000008">
    <property type="protein sequence ID" value="KAG9440218.1"/>
    <property type="molecule type" value="Genomic_DNA"/>
</dbReference>
<feature type="region of interest" description="Disordered" evidence="7">
    <location>
        <begin position="537"/>
        <end position="556"/>
    </location>
</feature>
<dbReference type="PROSITE" id="PS50011">
    <property type="entry name" value="PROTEIN_KINASE_DOM"/>
    <property type="match status" value="1"/>
</dbReference>
<feature type="compositionally biased region" description="Basic residues" evidence="7">
    <location>
        <begin position="540"/>
        <end position="552"/>
    </location>
</feature>
<evidence type="ECO:0000256" key="2">
    <source>
        <dbReference type="ARBA" id="ARBA00004906"/>
    </source>
</evidence>
<evidence type="ECO:0000259" key="8">
    <source>
        <dbReference type="PROSITE" id="PS50011"/>
    </source>
</evidence>
<dbReference type="PROSITE" id="PS51698">
    <property type="entry name" value="U_BOX"/>
    <property type="match status" value="1"/>
</dbReference>
<feature type="domain" description="U-box" evidence="9">
    <location>
        <begin position="697"/>
        <end position="770"/>
    </location>
</feature>
<dbReference type="AlphaFoldDB" id="A0AAV7DV92"/>
<keyword evidence="4" id="KW-0808">Transferase</keyword>
<dbReference type="Gene3D" id="3.30.200.20">
    <property type="entry name" value="Phosphorylase Kinase, domain 1"/>
    <property type="match status" value="1"/>
</dbReference>
<evidence type="ECO:0000256" key="7">
    <source>
        <dbReference type="SAM" id="MobiDB-lite"/>
    </source>
</evidence>
<dbReference type="InterPro" id="IPR003613">
    <property type="entry name" value="Ubox_domain"/>
</dbReference>
<accession>A0AAV7DV92</accession>
<dbReference type="CDD" id="cd16655">
    <property type="entry name" value="RING-Ubox_WDSUB1-like"/>
    <property type="match status" value="1"/>
</dbReference>